<name>A0A7W3JSL7_9MICO</name>
<dbReference type="GO" id="GO:0003824">
    <property type="term" value="F:catalytic activity"/>
    <property type="evidence" value="ECO:0007669"/>
    <property type="project" value="InterPro"/>
</dbReference>
<keyword evidence="3" id="KW-1185">Reference proteome</keyword>
<dbReference type="PANTHER" id="PTHR43798:SF33">
    <property type="entry name" value="HYDROLASE, PUTATIVE (AFU_ORTHOLOGUE AFUA_2G14860)-RELATED"/>
    <property type="match status" value="1"/>
</dbReference>
<dbReference type="Gene3D" id="3.40.50.1820">
    <property type="entry name" value="alpha/beta hydrolase"/>
    <property type="match status" value="1"/>
</dbReference>
<dbReference type="PANTHER" id="PTHR43798">
    <property type="entry name" value="MONOACYLGLYCEROL LIPASE"/>
    <property type="match status" value="1"/>
</dbReference>
<dbReference type="Pfam" id="PF12697">
    <property type="entry name" value="Abhydrolase_6"/>
    <property type="match status" value="1"/>
</dbReference>
<dbReference type="RefSeq" id="WP_182483849.1">
    <property type="nucleotide sequence ID" value="NZ_JACGWU010000001.1"/>
</dbReference>
<dbReference type="GO" id="GO:0016020">
    <property type="term" value="C:membrane"/>
    <property type="evidence" value="ECO:0007669"/>
    <property type="project" value="TreeGrafter"/>
</dbReference>
<dbReference type="InterPro" id="IPR029058">
    <property type="entry name" value="AB_hydrolase_fold"/>
</dbReference>
<evidence type="ECO:0000259" key="1">
    <source>
        <dbReference type="Pfam" id="PF12697"/>
    </source>
</evidence>
<feature type="domain" description="AB hydrolase-1" evidence="1">
    <location>
        <begin position="42"/>
        <end position="292"/>
    </location>
</feature>
<protein>
    <submittedName>
        <fullName evidence="2">Pimeloyl-ACP methyl ester carboxylesterase</fullName>
    </submittedName>
</protein>
<accession>A0A7W3JSL7</accession>
<comment type="caution">
    <text evidence="2">The sequence shown here is derived from an EMBL/GenBank/DDBJ whole genome shotgun (WGS) entry which is preliminary data.</text>
</comment>
<proteinExistence type="predicted"/>
<dbReference type="PRINTS" id="PR00412">
    <property type="entry name" value="EPOXHYDRLASE"/>
</dbReference>
<dbReference type="Proteomes" id="UP000524237">
    <property type="component" value="Unassembled WGS sequence"/>
</dbReference>
<sequence>MSPFSPFAAKLAVIPVNEHTVGVRGVTTHFWQYGQPDASKTIVMIHGFRGDHHGLEPIVAELGGDVRVIIPDLPGFGASDALPGVSDIQAYSLWLQDFYAAVTVPSAHPHSVILGHSFGSIVVAAALAGGLPAHQAVLINPIAVNALKGPNGFMTRLAVLYYKAAAVLPEKAGFALLKNTAIVRIMSVTMAKTKDPELRTWIHEQHDSYFSDFVSRASVLEAFETSVNNDVNQFVDAINARKDPVAFLLLVADRDDITALPEQKALASRLTGARLEVVKGVGHLVHYEAPDFAAHNIRSFLGLPPRQATSATTRTP</sequence>
<dbReference type="InterPro" id="IPR000073">
    <property type="entry name" value="AB_hydrolase_1"/>
</dbReference>
<dbReference type="SUPFAM" id="SSF53474">
    <property type="entry name" value="alpha/beta-Hydrolases"/>
    <property type="match status" value="1"/>
</dbReference>
<dbReference type="InterPro" id="IPR050266">
    <property type="entry name" value="AB_hydrolase_sf"/>
</dbReference>
<reference evidence="2 3" key="1">
    <citation type="submission" date="2020-07" db="EMBL/GenBank/DDBJ databases">
        <title>Sequencing the genomes of 1000 actinobacteria strains.</title>
        <authorList>
            <person name="Klenk H.-P."/>
        </authorList>
    </citation>
    <scope>NUCLEOTIDE SEQUENCE [LARGE SCALE GENOMIC DNA]</scope>
    <source>
        <strain evidence="2 3">DSM 23737</strain>
    </source>
</reference>
<evidence type="ECO:0000313" key="3">
    <source>
        <dbReference type="Proteomes" id="UP000524237"/>
    </source>
</evidence>
<evidence type="ECO:0000313" key="2">
    <source>
        <dbReference type="EMBL" id="MBA8828440.1"/>
    </source>
</evidence>
<organism evidence="2 3">
    <name type="scientific">Alpinimonas psychrophila</name>
    <dbReference type="NCBI Taxonomy" id="748908"/>
    <lineage>
        <taxon>Bacteria</taxon>
        <taxon>Bacillati</taxon>
        <taxon>Actinomycetota</taxon>
        <taxon>Actinomycetes</taxon>
        <taxon>Micrococcales</taxon>
        <taxon>Microbacteriaceae</taxon>
        <taxon>Alpinimonas</taxon>
    </lineage>
</organism>
<gene>
    <name evidence="2" type="ORF">FB555_000511</name>
</gene>
<dbReference type="AlphaFoldDB" id="A0A7W3JSL7"/>
<dbReference type="EMBL" id="JACGWU010000001">
    <property type="protein sequence ID" value="MBA8828440.1"/>
    <property type="molecule type" value="Genomic_DNA"/>
</dbReference>
<dbReference type="InterPro" id="IPR000639">
    <property type="entry name" value="Epox_hydrolase-like"/>
</dbReference>
<dbReference type="PRINTS" id="PR00111">
    <property type="entry name" value="ABHYDROLASE"/>
</dbReference>